<dbReference type="PANTHER" id="PTHR24189:SF50">
    <property type="entry name" value="ANKYRIN REPEAT AND SOCS BOX PROTEIN 2"/>
    <property type="match status" value="1"/>
</dbReference>
<evidence type="ECO:0000256" key="3">
    <source>
        <dbReference type="PROSITE-ProRule" id="PRU00023"/>
    </source>
</evidence>
<dbReference type="Pfam" id="PF13857">
    <property type="entry name" value="Ank_5"/>
    <property type="match status" value="1"/>
</dbReference>
<gene>
    <name evidence="4" type="ORF">I4I81_25695</name>
</gene>
<dbReference type="PANTHER" id="PTHR24189">
    <property type="entry name" value="MYOTROPHIN"/>
    <property type="match status" value="1"/>
</dbReference>
<dbReference type="PROSITE" id="PS50297">
    <property type="entry name" value="ANK_REP_REGION"/>
    <property type="match status" value="1"/>
</dbReference>
<evidence type="ECO:0000313" key="4">
    <source>
        <dbReference type="EMBL" id="MBW0137629.1"/>
    </source>
</evidence>
<dbReference type="Proteomes" id="UP000694287">
    <property type="component" value="Unassembled WGS sequence"/>
</dbReference>
<evidence type="ECO:0000256" key="2">
    <source>
        <dbReference type="ARBA" id="ARBA00023043"/>
    </source>
</evidence>
<keyword evidence="1" id="KW-0677">Repeat</keyword>
<sequence length="493" mass="52138">MPTVPLPDDPDLGQLRKQARDLQTNVRSGWMGSLDLVAELHPDGAPADPARWPLHAAQLVLARLYRFPSWPALVRHVGIVTEHRRVPDTAPPSDDPATEFLRRACLTFGAADGPLQASAAVVLAEHPGIARDDVWVAAARADVGEVARLLAADPGLAVREGGPHRWSPIAYLAFARHDPAPGRDAVVATARLLLEHGADPDTGYLWHGLPSPFTVLTGAFGGGEGGQPAHPHGPELARVLLEAGADPNDAQTLYNRMFTPADDHLELLLEFGLGRGAGGPWRRRLGAALDSPTEMLRQQLDWAVTHGLVARVALLAGHGVDVAAPLPGRYGVAQRPPYVVATTSGRFAVAELLERLGAAVELLPEERVIAAVLAGDRSAADDPDALALARAVRPGLVVWAAVAAGPEAVRLAVELGWDVSARARTDVPSEQGWETALHHAARQGDAELARLLLDLGADPGVRDGRFDATAADWAGHAGHPELLSDLGGARPER</sequence>
<evidence type="ECO:0000256" key="1">
    <source>
        <dbReference type="ARBA" id="ARBA00022737"/>
    </source>
</evidence>
<comment type="caution">
    <text evidence="4">The sequence shown here is derived from an EMBL/GenBank/DDBJ whole genome shotgun (WGS) entry which is preliminary data.</text>
</comment>
<organism evidence="4 5">
    <name type="scientific">Pseudonocardia abyssalis</name>
    <dbReference type="NCBI Taxonomy" id="2792008"/>
    <lineage>
        <taxon>Bacteria</taxon>
        <taxon>Bacillati</taxon>
        <taxon>Actinomycetota</taxon>
        <taxon>Actinomycetes</taxon>
        <taxon>Pseudonocardiales</taxon>
        <taxon>Pseudonocardiaceae</taxon>
        <taxon>Pseudonocardia</taxon>
    </lineage>
</organism>
<proteinExistence type="predicted"/>
<dbReference type="PROSITE" id="PS50088">
    <property type="entry name" value="ANK_REPEAT"/>
    <property type="match status" value="1"/>
</dbReference>
<reference evidence="4 5" key="1">
    <citation type="submission" date="2020-11" db="EMBL/GenBank/DDBJ databases">
        <title>Pseudonocardia abyssalis sp. nov. and Pseudonocardia oceani sp. nov., description and phylogenomic analysis of two novel actinomycetes isolated from the deep Southern Ocean.</title>
        <authorList>
            <person name="Parra J."/>
        </authorList>
    </citation>
    <scope>NUCLEOTIDE SEQUENCE [LARGE SCALE GENOMIC DNA]</scope>
    <source>
        <strain evidence="4 5">KRD-168</strain>
    </source>
</reference>
<dbReference type="RefSeq" id="WP_218603466.1">
    <property type="nucleotide sequence ID" value="NZ_JADQDJ010000131.1"/>
</dbReference>
<dbReference type="SMART" id="SM00248">
    <property type="entry name" value="ANK"/>
    <property type="match status" value="3"/>
</dbReference>
<evidence type="ECO:0000313" key="5">
    <source>
        <dbReference type="Proteomes" id="UP000694287"/>
    </source>
</evidence>
<accession>A0ABS6UZF6</accession>
<protein>
    <submittedName>
        <fullName evidence="4">Ankyrin repeat domain-containing protein</fullName>
    </submittedName>
</protein>
<keyword evidence="5" id="KW-1185">Reference proteome</keyword>
<dbReference type="InterPro" id="IPR050745">
    <property type="entry name" value="Multifunctional_regulatory"/>
</dbReference>
<feature type="repeat" description="ANK" evidence="3">
    <location>
        <begin position="432"/>
        <end position="464"/>
    </location>
</feature>
<dbReference type="InterPro" id="IPR002110">
    <property type="entry name" value="Ankyrin_rpt"/>
</dbReference>
<name>A0ABS6UZF6_9PSEU</name>
<keyword evidence="2 3" id="KW-0040">ANK repeat</keyword>
<dbReference type="EMBL" id="JADQDK010000001">
    <property type="protein sequence ID" value="MBW0137629.1"/>
    <property type="molecule type" value="Genomic_DNA"/>
</dbReference>